<evidence type="ECO:0000313" key="4">
    <source>
        <dbReference type="EMBL" id="PYF84535.1"/>
    </source>
</evidence>
<dbReference type="InterPro" id="IPR023772">
    <property type="entry name" value="DNA-bd_HTH_TetR-type_CS"/>
</dbReference>
<evidence type="ECO:0000256" key="1">
    <source>
        <dbReference type="ARBA" id="ARBA00023125"/>
    </source>
</evidence>
<evidence type="ECO:0000259" key="3">
    <source>
        <dbReference type="PROSITE" id="PS50977"/>
    </source>
</evidence>
<dbReference type="AlphaFoldDB" id="A0A318VDU2"/>
<reference evidence="4 5" key="1">
    <citation type="submission" date="2018-06" db="EMBL/GenBank/DDBJ databases">
        <title>Genomic Encyclopedia of Type Strains, Phase III (KMG-III): the genomes of soil and plant-associated and newly described type strains.</title>
        <authorList>
            <person name="Whitman W."/>
        </authorList>
    </citation>
    <scope>NUCLEOTIDE SEQUENCE [LARGE SCALE GENOMIC DNA]</scope>
    <source>
        <strain evidence="4 5">CECT 7730</strain>
    </source>
</reference>
<gene>
    <name evidence="4" type="ORF">DFP75_101573</name>
</gene>
<dbReference type="RefSeq" id="WP_110572021.1">
    <property type="nucleotide sequence ID" value="NZ_QKLW01000001.1"/>
</dbReference>
<keyword evidence="1 2" id="KW-0238">DNA-binding</keyword>
<name>A0A318VDU2_9GAMM</name>
<feature type="DNA-binding region" description="H-T-H motif" evidence="2">
    <location>
        <begin position="32"/>
        <end position="51"/>
    </location>
</feature>
<dbReference type="InterPro" id="IPR009057">
    <property type="entry name" value="Homeodomain-like_sf"/>
</dbReference>
<dbReference type="PANTHER" id="PTHR43479">
    <property type="entry name" value="ACREF/ENVCD OPERON REPRESSOR-RELATED"/>
    <property type="match status" value="1"/>
</dbReference>
<keyword evidence="5" id="KW-1185">Reference proteome</keyword>
<dbReference type="Gene3D" id="1.10.357.10">
    <property type="entry name" value="Tetracycline Repressor, domain 2"/>
    <property type="match status" value="1"/>
</dbReference>
<sequence length="198" mass="22081">MSLRQQQKANTRSKIKAIAKQAFLTQGIEATSTRYLSDKAGIAVGTLFVHFPDKLSLVKDIFFDEMDVALRAAVASQKASSSPIDYLLQMAQVLFDFYDKYAEFTRQVLLDSLAKGGFHTNQMAVVSEGIIKRFKQVGVDDKTASIFAENMISNYWFVLLTGVPKGVLGQDAIEHLKRMNLPFEVSYRNALKNSGKLS</sequence>
<dbReference type="PANTHER" id="PTHR43479:SF11">
    <property type="entry name" value="ACREF_ENVCD OPERON REPRESSOR-RELATED"/>
    <property type="match status" value="1"/>
</dbReference>
<evidence type="ECO:0000313" key="5">
    <source>
        <dbReference type="Proteomes" id="UP000247551"/>
    </source>
</evidence>
<dbReference type="SUPFAM" id="SSF46689">
    <property type="entry name" value="Homeodomain-like"/>
    <property type="match status" value="1"/>
</dbReference>
<accession>A0A318VDU2</accession>
<dbReference type="Pfam" id="PF00440">
    <property type="entry name" value="TetR_N"/>
    <property type="match status" value="1"/>
</dbReference>
<organism evidence="4 5">
    <name type="scientific">Marinomonas alcarazii</name>
    <dbReference type="NCBI Taxonomy" id="491949"/>
    <lineage>
        <taxon>Bacteria</taxon>
        <taxon>Pseudomonadati</taxon>
        <taxon>Pseudomonadota</taxon>
        <taxon>Gammaproteobacteria</taxon>
        <taxon>Oceanospirillales</taxon>
        <taxon>Oceanospirillaceae</taxon>
        <taxon>Marinomonas</taxon>
    </lineage>
</organism>
<dbReference type="PROSITE" id="PS50977">
    <property type="entry name" value="HTH_TETR_2"/>
    <property type="match status" value="1"/>
</dbReference>
<dbReference type="GO" id="GO:0003677">
    <property type="term" value="F:DNA binding"/>
    <property type="evidence" value="ECO:0007669"/>
    <property type="project" value="UniProtKB-UniRule"/>
</dbReference>
<protein>
    <submittedName>
        <fullName evidence="4">TetR family transcriptional regulator</fullName>
    </submittedName>
</protein>
<dbReference type="Proteomes" id="UP000247551">
    <property type="component" value="Unassembled WGS sequence"/>
</dbReference>
<dbReference type="PROSITE" id="PS01081">
    <property type="entry name" value="HTH_TETR_1"/>
    <property type="match status" value="1"/>
</dbReference>
<proteinExistence type="predicted"/>
<dbReference type="EMBL" id="QKLW01000001">
    <property type="protein sequence ID" value="PYF84535.1"/>
    <property type="molecule type" value="Genomic_DNA"/>
</dbReference>
<feature type="domain" description="HTH tetR-type" evidence="3">
    <location>
        <begin position="9"/>
        <end position="69"/>
    </location>
</feature>
<comment type="caution">
    <text evidence="4">The sequence shown here is derived from an EMBL/GenBank/DDBJ whole genome shotgun (WGS) entry which is preliminary data.</text>
</comment>
<dbReference type="InterPro" id="IPR001647">
    <property type="entry name" value="HTH_TetR"/>
</dbReference>
<evidence type="ECO:0000256" key="2">
    <source>
        <dbReference type="PROSITE-ProRule" id="PRU00335"/>
    </source>
</evidence>
<dbReference type="InterPro" id="IPR050624">
    <property type="entry name" value="HTH-type_Tx_Regulator"/>
</dbReference>